<feature type="compositionally biased region" description="Polar residues" evidence="1">
    <location>
        <begin position="153"/>
        <end position="163"/>
    </location>
</feature>
<name>A0A3N4LB75_9PEZI</name>
<evidence type="ECO:0000256" key="1">
    <source>
        <dbReference type="SAM" id="MobiDB-lite"/>
    </source>
</evidence>
<protein>
    <submittedName>
        <fullName evidence="2">Uncharacterized protein</fullName>
    </submittedName>
</protein>
<feature type="compositionally biased region" description="Low complexity" evidence="1">
    <location>
        <begin position="397"/>
        <end position="410"/>
    </location>
</feature>
<evidence type="ECO:0000313" key="3">
    <source>
        <dbReference type="Proteomes" id="UP000267821"/>
    </source>
</evidence>
<feature type="compositionally biased region" description="Basic and acidic residues" evidence="1">
    <location>
        <begin position="411"/>
        <end position="426"/>
    </location>
</feature>
<sequence>MSESFWTSPTGEIRHMTAGTAEEAAETLARAERAARAEETAALNIALCPTTVIPDSTENMRESSPALNPKTIIPDSTESTRESSPAPSPTPFTFPSRHQSADPITTPIGGATPVNEPEIGISEKPSRDSYVEGNSPICNLGASGAPLKYSPHGDSSTPSTGASKTKPEPIRDSDAHMSNNADACQHGLSASQHVAEKSSRKPPTQEETKAEIRRYEAETEAMIRKADANPLLKKKTDVAELSAIARVVEATKNKPSIKRSNRKTQRNLQRTPALVGGFNGKFQESSRHKTPEEEDTRINTFLAQDVVEAEVTAAMEKKEKEEQTSAQGDKGSAKRTRPSTPLTRQTPYKAPEGTEGKGILTGSNATPVTPRQSTPRQATPGRERNPATRAAVRERNTPGQTTPPQITPGTLERRNSTEAHLVEGKPGKVQRTPTGNKGYWNKGPENTADISPPPSRPTSVQVLITGCPTIPARGEEWKRSFLAGFNARRERLAPETPIYATQVSFAFSYPTERVITIHHPPNTKHEEIIRAVARVRREMYNNYIQHPNQSLISILQETTELVAPELQGTWGEKAWDRADAICKDLKLVRAARPPKWLVKGKGDGYEGKKCSLRFSVTTASL</sequence>
<organism evidence="2 3">
    <name type="scientific">Terfezia boudieri ATCC MYA-4762</name>
    <dbReference type="NCBI Taxonomy" id="1051890"/>
    <lineage>
        <taxon>Eukaryota</taxon>
        <taxon>Fungi</taxon>
        <taxon>Dikarya</taxon>
        <taxon>Ascomycota</taxon>
        <taxon>Pezizomycotina</taxon>
        <taxon>Pezizomycetes</taxon>
        <taxon>Pezizales</taxon>
        <taxon>Pezizaceae</taxon>
        <taxon>Terfezia</taxon>
    </lineage>
</organism>
<proteinExistence type="predicted"/>
<keyword evidence="3" id="KW-1185">Reference proteome</keyword>
<feature type="region of interest" description="Disordered" evidence="1">
    <location>
        <begin position="55"/>
        <end position="212"/>
    </location>
</feature>
<dbReference type="InParanoid" id="A0A3N4LB75"/>
<dbReference type="EMBL" id="ML121581">
    <property type="protein sequence ID" value="RPB19926.1"/>
    <property type="molecule type" value="Genomic_DNA"/>
</dbReference>
<dbReference type="AlphaFoldDB" id="A0A3N4LB75"/>
<accession>A0A3N4LB75</accession>
<reference evidence="2 3" key="1">
    <citation type="journal article" date="2018" name="Nat. Ecol. Evol.">
        <title>Pezizomycetes genomes reveal the molecular basis of ectomycorrhizal truffle lifestyle.</title>
        <authorList>
            <person name="Murat C."/>
            <person name="Payen T."/>
            <person name="Noel B."/>
            <person name="Kuo A."/>
            <person name="Morin E."/>
            <person name="Chen J."/>
            <person name="Kohler A."/>
            <person name="Krizsan K."/>
            <person name="Balestrini R."/>
            <person name="Da Silva C."/>
            <person name="Montanini B."/>
            <person name="Hainaut M."/>
            <person name="Levati E."/>
            <person name="Barry K.W."/>
            <person name="Belfiori B."/>
            <person name="Cichocki N."/>
            <person name="Clum A."/>
            <person name="Dockter R.B."/>
            <person name="Fauchery L."/>
            <person name="Guy J."/>
            <person name="Iotti M."/>
            <person name="Le Tacon F."/>
            <person name="Lindquist E.A."/>
            <person name="Lipzen A."/>
            <person name="Malagnac F."/>
            <person name="Mello A."/>
            <person name="Molinier V."/>
            <person name="Miyauchi S."/>
            <person name="Poulain J."/>
            <person name="Riccioni C."/>
            <person name="Rubini A."/>
            <person name="Sitrit Y."/>
            <person name="Splivallo R."/>
            <person name="Traeger S."/>
            <person name="Wang M."/>
            <person name="Zifcakova L."/>
            <person name="Wipf D."/>
            <person name="Zambonelli A."/>
            <person name="Paolocci F."/>
            <person name="Nowrousian M."/>
            <person name="Ottonello S."/>
            <person name="Baldrian P."/>
            <person name="Spatafora J.W."/>
            <person name="Henrissat B."/>
            <person name="Nagy L.G."/>
            <person name="Aury J.M."/>
            <person name="Wincker P."/>
            <person name="Grigoriev I.V."/>
            <person name="Bonfante P."/>
            <person name="Martin F.M."/>
        </authorList>
    </citation>
    <scope>NUCLEOTIDE SEQUENCE [LARGE SCALE GENOMIC DNA]</scope>
    <source>
        <strain evidence="2 3">ATCC MYA-4762</strain>
    </source>
</reference>
<feature type="compositionally biased region" description="Polar residues" evidence="1">
    <location>
        <begin position="361"/>
        <end position="377"/>
    </location>
</feature>
<gene>
    <name evidence="2" type="ORF">L211DRAFT_895636</name>
</gene>
<feature type="compositionally biased region" description="Basic and acidic residues" evidence="1">
    <location>
        <begin position="194"/>
        <end position="212"/>
    </location>
</feature>
<feature type="compositionally biased region" description="Basic residues" evidence="1">
    <location>
        <begin position="255"/>
        <end position="265"/>
    </location>
</feature>
<feature type="compositionally biased region" description="Basic and acidic residues" evidence="1">
    <location>
        <begin position="381"/>
        <end position="396"/>
    </location>
</feature>
<dbReference type="Proteomes" id="UP000267821">
    <property type="component" value="Unassembled WGS sequence"/>
</dbReference>
<feature type="compositionally biased region" description="Basic and acidic residues" evidence="1">
    <location>
        <begin position="165"/>
        <end position="175"/>
    </location>
</feature>
<feature type="region of interest" description="Disordered" evidence="1">
    <location>
        <begin position="253"/>
        <end position="457"/>
    </location>
</feature>
<feature type="compositionally biased region" description="Polar residues" evidence="1">
    <location>
        <begin position="176"/>
        <end position="192"/>
    </location>
</feature>
<evidence type="ECO:0000313" key="2">
    <source>
        <dbReference type="EMBL" id="RPB19926.1"/>
    </source>
</evidence>